<evidence type="ECO:0000313" key="1">
    <source>
        <dbReference type="EMBL" id="GFY67189.1"/>
    </source>
</evidence>
<proteinExistence type="predicted"/>
<dbReference type="EMBL" id="BMAV01016449">
    <property type="protein sequence ID" value="GFY67189.1"/>
    <property type="molecule type" value="Genomic_DNA"/>
</dbReference>
<keyword evidence="2" id="KW-1185">Reference proteome</keyword>
<protein>
    <submittedName>
        <fullName evidence="1">Uncharacterized protein</fullName>
    </submittedName>
</protein>
<organism evidence="1 2">
    <name type="scientific">Trichonephila inaurata madagascariensis</name>
    <dbReference type="NCBI Taxonomy" id="2747483"/>
    <lineage>
        <taxon>Eukaryota</taxon>
        <taxon>Metazoa</taxon>
        <taxon>Ecdysozoa</taxon>
        <taxon>Arthropoda</taxon>
        <taxon>Chelicerata</taxon>
        <taxon>Arachnida</taxon>
        <taxon>Araneae</taxon>
        <taxon>Araneomorphae</taxon>
        <taxon>Entelegynae</taxon>
        <taxon>Araneoidea</taxon>
        <taxon>Nephilidae</taxon>
        <taxon>Trichonephila</taxon>
        <taxon>Trichonephila inaurata</taxon>
    </lineage>
</organism>
<sequence length="84" mass="9402">MDVWRRHVVFWGKNISWKYGFNLKRDMDAQAGKMEDVVSGRVVSRMRAVGGNVSGVGCIRCFLKGCFYINIILGNLITTSSTAL</sequence>
<reference evidence="1" key="1">
    <citation type="submission" date="2020-08" db="EMBL/GenBank/DDBJ databases">
        <title>Multicomponent nature underlies the extraordinary mechanical properties of spider dragline silk.</title>
        <authorList>
            <person name="Kono N."/>
            <person name="Nakamura H."/>
            <person name="Mori M."/>
            <person name="Yoshida Y."/>
            <person name="Ohtoshi R."/>
            <person name="Malay A.D."/>
            <person name="Moran D.A.P."/>
            <person name="Tomita M."/>
            <person name="Numata K."/>
            <person name="Arakawa K."/>
        </authorList>
    </citation>
    <scope>NUCLEOTIDE SEQUENCE</scope>
</reference>
<gene>
    <name evidence="1" type="ORF">TNIN_417981</name>
</gene>
<dbReference type="AlphaFoldDB" id="A0A8X7CD71"/>
<name>A0A8X7CD71_9ARAC</name>
<evidence type="ECO:0000313" key="2">
    <source>
        <dbReference type="Proteomes" id="UP000886998"/>
    </source>
</evidence>
<accession>A0A8X7CD71</accession>
<dbReference type="Proteomes" id="UP000886998">
    <property type="component" value="Unassembled WGS sequence"/>
</dbReference>
<comment type="caution">
    <text evidence="1">The sequence shown here is derived from an EMBL/GenBank/DDBJ whole genome shotgun (WGS) entry which is preliminary data.</text>
</comment>